<evidence type="ECO:0000313" key="2">
    <source>
        <dbReference type="Proteomes" id="UP000050525"/>
    </source>
</evidence>
<evidence type="ECO:0000313" key="1">
    <source>
        <dbReference type="EMBL" id="KYO27654.1"/>
    </source>
</evidence>
<keyword evidence="2" id="KW-1185">Reference proteome</keyword>
<reference evidence="1 2" key="1">
    <citation type="journal article" date="2012" name="Genome Biol.">
        <title>Sequencing three crocodilian genomes to illuminate the evolution of archosaurs and amniotes.</title>
        <authorList>
            <person name="St John J.A."/>
            <person name="Braun E.L."/>
            <person name="Isberg S.R."/>
            <person name="Miles L.G."/>
            <person name="Chong A.Y."/>
            <person name="Gongora J."/>
            <person name="Dalzell P."/>
            <person name="Moran C."/>
            <person name="Bed'hom B."/>
            <person name="Abzhanov A."/>
            <person name="Burgess S.C."/>
            <person name="Cooksey A.M."/>
            <person name="Castoe T.A."/>
            <person name="Crawford N.G."/>
            <person name="Densmore L.D."/>
            <person name="Drew J.C."/>
            <person name="Edwards S.V."/>
            <person name="Faircloth B.C."/>
            <person name="Fujita M.K."/>
            <person name="Greenwold M.J."/>
            <person name="Hoffmann F.G."/>
            <person name="Howard J.M."/>
            <person name="Iguchi T."/>
            <person name="Janes D.E."/>
            <person name="Khan S.Y."/>
            <person name="Kohno S."/>
            <person name="de Koning A.J."/>
            <person name="Lance S.L."/>
            <person name="McCarthy F.M."/>
            <person name="McCormack J.E."/>
            <person name="Merchant M.E."/>
            <person name="Peterson D.G."/>
            <person name="Pollock D.D."/>
            <person name="Pourmand N."/>
            <person name="Raney B.J."/>
            <person name="Roessler K.A."/>
            <person name="Sanford J.R."/>
            <person name="Sawyer R.H."/>
            <person name="Schmidt C.J."/>
            <person name="Triplett E.W."/>
            <person name="Tuberville T.D."/>
            <person name="Venegas-Anaya M."/>
            <person name="Howard J.T."/>
            <person name="Jarvis E.D."/>
            <person name="Guillette L.J.Jr."/>
            <person name="Glenn T.C."/>
            <person name="Green R.E."/>
            <person name="Ray D.A."/>
        </authorList>
    </citation>
    <scope>NUCLEOTIDE SEQUENCE [LARGE SCALE GENOMIC DNA]</scope>
    <source>
        <strain evidence="1">KSC_2009_1</strain>
    </source>
</reference>
<dbReference type="Proteomes" id="UP000050525">
    <property type="component" value="Unassembled WGS sequence"/>
</dbReference>
<sequence length="70" mass="7893">MVTPCILARMKQLQPALQSVGNTRGKRETTNNLQYKIHLSSSYVSCQQHPASDSKQTNILFLYTELPKGK</sequence>
<comment type="caution">
    <text evidence="1">The sequence shown here is derived from an EMBL/GenBank/DDBJ whole genome shotgun (WGS) entry which is preliminary data.</text>
</comment>
<dbReference type="AlphaFoldDB" id="A0A151MT55"/>
<accession>A0A151MT55</accession>
<organism evidence="1 2">
    <name type="scientific">Alligator mississippiensis</name>
    <name type="common">American alligator</name>
    <dbReference type="NCBI Taxonomy" id="8496"/>
    <lineage>
        <taxon>Eukaryota</taxon>
        <taxon>Metazoa</taxon>
        <taxon>Chordata</taxon>
        <taxon>Craniata</taxon>
        <taxon>Vertebrata</taxon>
        <taxon>Euteleostomi</taxon>
        <taxon>Archelosauria</taxon>
        <taxon>Archosauria</taxon>
        <taxon>Crocodylia</taxon>
        <taxon>Alligatoridae</taxon>
        <taxon>Alligatorinae</taxon>
        <taxon>Alligator</taxon>
    </lineage>
</organism>
<dbReference type="EMBL" id="AKHW03005127">
    <property type="protein sequence ID" value="KYO27654.1"/>
    <property type="molecule type" value="Genomic_DNA"/>
</dbReference>
<proteinExistence type="predicted"/>
<protein>
    <submittedName>
        <fullName evidence="1">Uncharacterized protein</fullName>
    </submittedName>
</protein>
<name>A0A151MT55_ALLMI</name>
<gene>
    <name evidence="1" type="ORF">Y1Q_0005219</name>
</gene>